<dbReference type="PANTHER" id="PTHR34071">
    <property type="entry name" value="5-NITROIMIDAZOLE ANTIBIOTICS RESISTANCE PROTEIN, NIMA-FAMILY-RELATED PROTEIN-RELATED"/>
    <property type="match status" value="1"/>
</dbReference>
<keyword evidence="2" id="KW-1185">Reference proteome</keyword>
<name>A0A0A7LB73_9ARCH</name>
<dbReference type="HOGENOM" id="CLU_067890_1_0_2"/>
<dbReference type="PANTHER" id="PTHR34071:SF2">
    <property type="entry name" value="FLAVIN-NUCLEOTIDE-BINDING PROTEIN"/>
    <property type="match status" value="1"/>
</dbReference>
<evidence type="ECO:0000313" key="1">
    <source>
        <dbReference type="EMBL" id="AIZ56410.1"/>
    </source>
</evidence>
<dbReference type="Pfam" id="PF12900">
    <property type="entry name" value="Pyridox_ox_2"/>
    <property type="match status" value="1"/>
</dbReference>
<accession>A0A0A7LB73</accession>
<sequence length="160" mass="18225">MRRKDREVKDRDEIEKIILRCKTCHVAMVDDGAPYVVPLSFGYKFLENGVLELYFHSAHEGKKIDILRKNNKVCFEMASEGEPMFTDTPCNSGYYFASMIGYGEVFFIQDAVEKCEALSIMFKHQSGKEAVFTADQAKAVCVYKIVSAEFTGKRKPRPKA</sequence>
<protein>
    <submittedName>
        <fullName evidence="1">Pyridoxamine 5'-phosphate oxidase</fullName>
    </submittedName>
</protein>
<dbReference type="InterPro" id="IPR024747">
    <property type="entry name" value="Pyridox_Oxase-rel"/>
</dbReference>
<evidence type="ECO:0000313" key="2">
    <source>
        <dbReference type="Proteomes" id="UP000030787"/>
    </source>
</evidence>
<dbReference type="EMBL" id="CP010070">
    <property type="protein sequence ID" value="AIZ56410.1"/>
    <property type="molecule type" value="Genomic_DNA"/>
</dbReference>
<dbReference type="STRING" id="1577791.Mpt1_c05190"/>
<dbReference type="InterPro" id="IPR012349">
    <property type="entry name" value="Split_barrel_FMN-bd"/>
</dbReference>
<dbReference type="RefSeq" id="WP_048111811.1">
    <property type="nucleotide sequence ID" value="NZ_CP010070.1"/>
</dbReference>
<dbReference type="KEGG" id="mear:Mpt1_c05190"/>
<dbReference type="AlphaFoldDB" id="A0A0A7LB73"/>
<dbReference type="SUPFAM" id="SSF50475">
    <property type="entry name" value="FMN-binding split barrel"/>
    <property type="match status" value="1"/>
</dbReference>
<gene>
    <name evidence="1" type="ORF">Mpt1_c05190</name>
</gene>
<organism evidence="1 2">
    <name type="scientific">Candidatus Methanoplasma termitum</name>
    <dbReference type="NCBI Taxonomy" id="1577791"/>
    <lineage>
        <taxon>Archaea</taxon>
        <taxon>Methanobacteriati</taxon>
        <taxon>Thermoplasmatota</taxon>
        <taxon>Thermoplasmata</taxon>
        <taxon>Methanomassiliicoccales</taxon>
        <taxon>Methanomassiliicoccaceae</taxon>
        <taxon>Candidatus Methanoplasma</taxon>
    </lineage>
</organism>
<dbReference type="Proteomes" id="UP000030787">
    <property type="component" value="Chromosome"/>
</dbReference>
<dbReference type="GeneID" id="24818188"/>
<reference evidence="1 2" key="1">
    <citation type="journal article" date="2014" name="Appl. Environ. Microbiol.">
        <title>Comparative Genome Analysis of 'Candidatus Methanoplasma termitum' Indicates a New Mode of Energy Metabolism in the Seventh Order of Methanogens.</title>
        <authorList>
            <person name="Lang K."/>
            <person name="Schuldes J."/>
            <person name="Klingl A."/>
            <person name="Poehlein A."/>
            <person name="Daniel R."/>
            <person name="Brune A."/>
        </authorList>
    </citation>
    <scope>NUCLEOTIDE SEQUENCE [LARGE SCALE GENOMIC DNA]</scope>
    <source>
        <strain evidence="2">Mpt1</strain>
    </source>
</reference>
<proteinExistence type="predicted"/>
<dbReference type="OrthoDB" id="953at2157"/>
<dbReference type="Gene3D" id="2.30.110.10">
    <property type="entry name" value="Electron Transport, Fmn-binding Protein, Chain A"/>
    <property type="match status" value="1"/>
</dbReference>